<sequence>MEGDILEVIKYWLEGEITNFIKVWLITYTSITYCYFASKIIPKGKSRLLAFLPIISLFIYLPFTLHSTHLGGTTTFFITWLTNFKLLMFTYNVGPLADPSITTLFHFVAIACLPIKIIEKNNPIDDSIQKGKKSTLHYAIKVLFMAMFLKVYDYTNLIHPRIIMFIYSIHTYLLLEIILVICASLARGLLNVEVEPQFQEPFLSTSLQDFWGRRWNLMVTRILKPSVYIPVLKSSERFLGRSYSQLLAIFATFAVSAAMHELIFYQMGRLKPNWGITLFFLMHGVCLVLEVGAKKVLGVKIQFPGILGRVFTVAFVMGTGFWLFFPQLVRVKAFERGLGEYAAIGAFFKDIAKALNLSTFQTQ</sequence>
<evidence type="ECO:0000256" key="7">
    <source>
        <dbReference type="ARBA" id="ARBA00023136"/>
    </source>
</evidence>
<keyword evidence="12" id="KW-1185">Reference proteome</keyword>
<comment type="caution">
    <text evidence="11">The sequence shown here is derived from an EMBL/GenBank/DDBJ whole genome shotgun (WGS) entry which is preliminary data.</text>
</comment>
<protein>
    <submittedName>
        <fullName evidence="11">Acyltransferase</fullName>
    </submittedName>
</protein>
<evidence type="ECO:0000256" key="9">
    <source>
        <dbReference type="SAM" id="Phobius"/>
    </source>
</evidence>
<dbReference type="Pfam" id="PF13813">
    <property type="entry name" value="MBOAT_2"/>
    <property type="match status" value="1"/>
</dbReference>
<dbReference type="PIRSF" id="PIRSF037006">
    <property type="entry name" value="Wax_synthase"/>
    <property type="match status" value="1"/>
</dbReference>
<dbReference type="InterPro" id="IPR044851">
    <property type="entry name" value="Wax_synthase"/>
</dbReference>
<dbReference type="AlphaFoldDB" id="A0AAV3Q7H2"/>
<feature type="transmembrane region" description="Helical" evidence="9">
    <location>
        <begin position="96"/>
        <end position="115"/>
    </location>
</feature>
<dbReference type="Proteomes" id="UP001454036">
    <property type="component" value="Unassembled WGS sequence"/>
</dbReference>
<dbReference type="GO" id="GO:0006629">
    <property type="term" value="P:lipid metabolic process"/>
    <property type="evidence" value="ECO:0007669"/>
    <property type="project" value="UniProtKB-KW"/>
</dbReference>
<evidence type="ECO:0000313" key="11">
    <source>
        <dbReference type="EMBL" id="GAA0158585.1"/>
    </source>
</evidence>
<evidence type="ECO:0000256" key="5">
    <source>
        <dbReference type="ARBA" id="ARBA00022989"/>
    </source>
</evidence>
<feature type="transmembrane region" description="Helical" evidence="9">
    <location>
        <begin position="246"/>
        <end position="268"/>
    </location>
</feature>
<reference evidence="11 12" key="1">
    <citation type="submission" date="2024-01" db="EMBL/GenBank/DDBJ databases">
        <title>The complete chloroplast genome sequence of Lithospermum erythrorhizon: insights into the phylogenetic relationship among Boraginaceae species and the maternal lineages of purple gromwells.</title>
        <authorList>
            <person name="Okada T."/>
            <person name="Watanabe K."/>
        </authorList>
    </citation>
    <scope>NUCLEOTIDE SEQUENCE [LARGE SCALE GENOMIC DNA]</scope>
</reference>
<dbReference type="InterPro" id="IPR032805">
    <property type="entry name" value="Wax_synthase_dom"/>
</dbReference>
<keyword evidence="5 9" id="KW-1133">Transmembrane helix</keyword>
<dbReference type="GO" id="GO:0008374">
    <property type="term" value="F:O-acyltransferase activity"/>
    <property type="evidence" value="ECO:0007669"/>
    <property type="project" value="InterPro"/>
</dbReference>
<accession>A0AAV3Q7H2</accession>
<feature type="transmembrane region" description="Helical" evidence="9">
    <location>
        <begin position="135"/>
        <end position="152"/>
    </location>
</feature>
<dbReference type="GO" id="GO:0016020">
    <property type="term" value="C:membrane"/>
    <property type="evidence" value="ECO:0007669"/>
    <property type="project" value="UniProtKB-SubCell"/>
</dbReference>
<keyword evidence="4 9" id="KW-0812">Transmembrane</keyword>
<keyword evidence="7 9" id="KW-0472">Membrane</keyword>
<feature type="transmembrane region" description="Helical" evidence="9">
    <location>
        <begin position="305"/>
        <end position="325"/>
    </location>
</feature>
<feature type="transmembrane region" description="Helical" evidence="9">
    <location>
        <begin position="164"/>
        <end position="186"/>
    </location>
</feature>
<evidence type="ECO:0000256" key="3">
    <source>
        <dbReference type="ARBA" id="ARBA00022679"/>
    </source>
</evidence>
<feature type="transmembrane region" description="Helical" evidence="9">
    <location>
        <begin position="48"/>
        <end position="65"/>
    </location>
</feature>
<organism evidence="11 12">
    <name type="scientific">Lithospermum erythrorhizon</name>
    <name type="common">Purple gromwell</name>
    <name type="synonym">Lithospermum officinale var. erythrorhizon</name>
    <dbReference type="NCBI Taxonomy" id="34254"/>
    <lineage>
        <taxon>Eukaryota</taxon>
        <taxon>Viridiplantae</taxon>
        <taxon>Streptophyta</taxon>
        <taxon>Embryophyta</taxon>
        <taxon>Tracheophyta</taxon>
        <taxon>Spermatophyta</taxon>
        <taxon>Magnoliopsida</taxon>
        <taxon>eudicotyledons</taxon>
        <taxon>Gunneridae</taxon>
        <taxon>Pentapetalae</taxon>
        <taxon>asterids</taxon>
        <taxon>lamiids</taxon>
        <taxon>Boraginales</taxon>
        <taxon>Boraginaceae</taxon>
        <taxon>Boraginoideae</taxon>
        <taxon>Lithospermeae</taxon>
        <taxon>Lithospermum</taxon>
    </lineage>
</organism>
<evidence type="ECO:0000256" key="6">
    <source>
        <dbReference type="ARBA" id="ARBA00023098"/>
    </source>
</evidence>
<evidence type="ECO:0000313" key="12">
    <source>
        <dbReference type="Proteomes" id="UP001454036"/>
    </source>
</evidence>
<dbReference type="InterPro" id="IPR017088">
    <property type="entry name" value="Wax_synthase_Magnoliopsida"/>
</dbReference>
<feature type="transmembrane region" description="Helical" evidence="9">
    <location>
        <begin position="274"/>
        <end position="293"/>
    </location>
</feature>
<dbReference type="PANTHER" id="PTHR31595:SF77">
    <property type="entry name" value="ACYL-COA--STEROL O-ACYLTRANSFERASE 1-LIKE"/>
    <property type="match status" value="1"/>
</dbReference>
<proteinExistence type="inferred from homology"/>
<keyword evidence="8 11" id="KW-0012">Acyltransferase</keyword>
<feature type="domain" description="Wax synthase" evidence="10">
    <location>
        <begin position="195"/>
        <end position="281"/>
    </location>
</feature>
<comment type="similarity">
    <text evidence="2">Belongs to the wax synthase family.</text>
</comment>
<evidence type="ECO:0000256" key="1">
    <source>
        <dbReference type="ARBA" id="ARBA00004141"/>
    </source>
</evidence>
<evidence type="ECO:0000259" key="10">
    <source>
        <dbReference type="Pfam" id="PF13813"/>
    </source>
</evidence>
<evidence type="ECO:0000256" key="8">
    <source>
        <dbReference type="ARBA" id="ARBA00023315"/>
    </source>
</evidence>
<dbReference type="PANTHER" id="PTHR31595">
    <property type="entry name" value="LONG-CHAIN-ALCOHOL O-FATTY-ACYLTRANSFERASE 3-RELATED"/>
    <property type="match status" value="1"/>
</dbReference>
<feature type="transmembrane region" description="Helical" evidence="9">
    <location>
        <begin position="20"/>
        <end position="36"/>
    </location>
</feature>
<keyword evidence="3" id="KW-0808">Transferase</keyword>
<gene>
    <name evidence="11" type="ORF">LIER_15567</name>
</gene>
<dbReference type="EMBL" id="BAABME010003384">
    <property type="protein sequence ID" value="GAA0158585.1"/>
    <property type="molecule type" value="Genomic_DNA"/>
</dbReference>
<comment type="subcellular location">
    <subcellularLocation>
        <location evidence="1">Membrane</location>
        <topology evidence="1">Multi-pass membrane protein</topology>
    </subcellularLocation>
</comment>
<name>A0AAV3Q7H2_LITER</name>
<evidence type="ECO:0000256" key="4">
    <source>
        <dbReference type="ARBA" id="ARBA00022692"/>
    </source>
</evidence>
<evidence type="ECO:0000256" key="2">
    <source>
        <dbReference type="ARBA" id="ARBA00007282"/>
    </source>
</evidence>
<keyword evidence="6" id="KW-0443">Lipid metabolism</keyword>